<dbReference type="Pfam" id="PF04548">
    <property type="entry name" value="AIG1"/>
    <property type="match status" value="1"/>
</dbReference>
<dbReference type="GeneTree" id="ENSGT00940000164100"/>
<evidence type="ECO:0000259" key="4">
    <source>
        <dbReference type="PROSITE" id="PS51720"/>
    </source>
</evidence>
<organism evidence="5 6">
    <name type="scientific">Poecilia reticulata</name>
    <name type="common">Guppy</name>
    <name type="synonym">Acanthophacelus reticulatus</name>
    <dbReference type="NCBI Taxonomy" id="8081"/>
    <lineage>
        <taxon>Eukaryota</taxon>
        <taxon>Metazoa</taxon>
        <taxon>Chordata</taxon>
        <taxon>Craniata</taxon>
        <taxon>Vertebrata</taxon>
        <taxon>Euteleostomi</taxon>
        <taxon>Actinopterygii</taxon>
        <taxon>Neopterygii</taxon>
        <taxon>Teleostei</taxon>
        <taxon>Neoteleostei</taxon>
        <taxon>Acanthomorphata</taxon>
        <taxon>Ovalentaria</taxon>
        <taxon>Atherinomorphae</taxon>
        <taxon>Cyprinodontiformes</taxon>
        <taxon>Poeciliidae</taxon>
        <taxon>Poeciliinae</taxon>
        <taxon>Poecilia</taxon>
    </lineage>
</organism>
<dbReference type="PANTHER" id="PTHR10903">
    <property type="entry name" value="GTPASE, IMAP FAMILY MEMBER-RELATED"/>
    <property type="match status" value="1"/>
</dbReference>
<reference evidence="5" key="2">
    <citation type="submission" date="2025-08" db="UniProtKB">
        <authorList>
            <consortium name="Ensembl"/>
        </authorList>
    </citation>
    <scope>IDENTIFICATION</scope>
    <source>
        <strain evidence="5">Guanapo</strain>
    </source>
</reference>
<dbReference type="InterPro" id="IPR027417">
    <property type="entry name" value="P-loop_NTPase"/>
</dbReference>
<name>A0A3P9PTP3_POERE</name>
<keyword evidence="3" id="KW-0342">GTP-binding</keyword>
<evidence type="ECO:0000256" key="3">
    <source>
        <dbReference type="ARBA" id="ARBA00023134"/>
    </source>
</evidence>
<dbReference type="AlphaFoldDB" id="A0A3P9PTP3"/>
<sequence length="162" mass="18076">MQHPDLLRLQTESTPVYHHADRLWMVLIGKTGSGKSASGNTILGRREFKSKADSEADGRHVAVVDTPGLFDTNMTSDQVNEELKKCLSLVAPGPHVFLLVLPIGRLTEGDRETLRMIEKVLGNNYKKFTVVLFSRGDALEYDEASIEDYTEDESSRAREARA</sequence>
<evidence type="ECO:0000313" key="6">
    <source>
        <dbReference type="Proteomes" id="UP000242638"/>
    </source>
</evidence>
<proteinExistence type="inferred from homology"/>
<dbReference type="InterPro" id="IPR045058">
    <property type="entry name" value="GIMA/IAN/Toc"/>
</dbReference>
<reference evidence="5" key="3">
    <citation type="submission" date="2025-09" db="UniProtKB">
        <authorList>
            <consortium name="Ensembl"/>
        </authorList>
    </citation>
    <scope>IDENTIFICATION</scope>
    <source>
        <strain evidence="5">Guanapo</strain>
    </source>
</reference>
<dbReference type="Proteomes" id="UP000242638">
    <property type="component" value="Unassembled WGS sequence"/>
</dbReference>
<protein>
    <recommendedName>
        <fullName evidence="4">AIG1-type G domain-containing protein</fullName>
    </recommendedName>
</protein>
<dbReference type="Ensembl" id="ENSPRET00000025472.1">
    <property type="protein sequence ID" value="ENSPREP00000025221.1"/>
    <property type="gene ID" value="ENSPREG00000017028.1"/>
</dbReference>
<dbReference type="InterPro" id="IPR006703">
    <property type="entry name" value="G_AIG1"/>
</dbReference>
<evidence type="ECO:0000256" key="1">
    <source>
        <dbReference type="ARBA" id="ARBA00008535"/>
    </source>
</evidence>
<dbReference type="Bgee" id="ENSPREG00000017028">
    <property type="expression patterns" value="Expressed in caudal fin and 1 other cell type or tissue"/>
</dbReference>
<dbReference type="SUPFAM" id="SSF52540">
    <property type="entry name" value="P-loop containing nucleoside triphosphate hydrolases"/>
    <property type="match status" value="1"/>
</dbReference>
<dbReference type="OMA" id="HTNCEIS"/>
<keyword evidence="6" id="KW-1185">Reference proteome</keyword>
<dbReference type="PROSITE" id="PS51720">
    <property type="entry name" value="G_AIG1"/>
    <property type="match status" value="1"/>
</dbReference>
<reference evidence="6" key="1">
    <citation type="submission" date="2013-11" db="EMBL/GenBank/DDBJ databases">
        <title>The genomic landscape of the Guanapo guppy.</title>
        <authorList>
            <person name="Kuenstner A."/>
            <person name="Dreyer C."/>
        </authorList>
    </citation>
    <scope>NUCLEOTIDE SEQUENCE</scope>
    <source>
        <strain evidence="6">Guanapo</strain>
    </source>
</reference>
<dbReference type="STRING" id="8081.ENSPREP00000025221"/>
<dbReference type="PANTHER" id="PTHR10903:SF170">
    <property type="entry name" value="GTPASE IMAP FAMILY MEMBER 7"/>
    <property type="match status" value="1"/>
</dbReference>
<keyword evidence="2" id="KW-0547">Nucleotide-binding</keyword>
<feature type="domain" description="AIG1-type G" evidence="4">
    <location>
        <begin position="20"/>
        <end position="162"/>
    </location>
</feature>
<dbReference type="GO" id="GO:0005525">
    <property type="term" value="F:GTP binding"/>
    <property type="evidence" value="ECO:0007669"/>
    <property type="project" value="UniProtKB-KW"/>
</dbReference>
<accession>A0A3P9PTP3</accession>
<evidence type="ECO:0000256" key="2">
    <source>
        <dbReference type="ARBA" id="ARBA00022741"/>
    </source>
</evidence>
<comment type="similarity">
    <text evidence="1">Belongs to the TRAFAC class TrmE-Era-EngA-EngB-Septin-like GTPase superfamily. AIG1/Toc34/Toc159-like paraseptin GTPase family. IAN subfamily.</text>
</comment>
<dbReference type="Gene3D" id="3.40.50.300">
    <property type="entry name" value="P-loop containing nucleotide triphosphate hydrolases"/>
    <property type="match status" value="1"/>
</dbReference>
<evidence type="ECO:0000313" key="5">
    <source>
        <dbReference type="Ensembl" id="ENSPREP00000025221.1"/>
    </source>
</evidence>